<proteinExistence type="predicted"/>
<name>A0A0A9ETT8_ARUDO</name>
<dbReference type="EMBL" id="GBRH01196590">
    <property type="protein sequence ID" value="JAE01306.1"/>
    <property type="molecule type" value="Transcribed_RNA"/>
</dbReference>
<reference evidence="1" key="1">
    <citation type="submission" date="2014-09" db="EMBL/GenBank/DDBJ databases">
        <authorList>
            <person name="Magalhaes I.L.F."/>
            <person name="Oliveira U."/>
            <person name="Santos F.R."/>
            <person name="Vidigal T.H.D.A."/>
            <person name="Brescovit A.D."/>
            <person name="Santos A.J."/>
        </authorList>
    </citation>
    <scope>NUCLEOTIDE SEQUENCE</scope>
    <source>
        <tissue evidence="1">Shoot tissue taken approximately 20 cm above the soil surface</tissue>
    </source>
</reference>
<organism evidence="1">
    <name type="scientific">Arundo donax</name>
    <name type="common">Giant reed</name>
    <name type="synonym">Donax arundinaceus</name>
    <dbReference type="NCBI Taxonomy" id="35708"/>
    <lineage>
        <taxon>Eukaryota</taxon>
        <taxon>Viridiplantae</taxon>
        <taxon>Streptophyta</taxon>
        <taxon>Embryophyta</taxon>
        <taxon>Tracheophyta</taxon>
        <taxon>Spermatophyta</taxon>
        <taxon>Magnoliopsida</taxon>
        <taxon>Liliopsida</taxon>
        <taxon>Poales</taxon>
        <taxon>Poaceae</taxon>
        <taxon>PACMAD clade</taxon>
        <taxon>Arundinoideae</taxon>
        <taxon>Arundineae</taxon>
        <taxon>Arundo</taxon>
    </lineage>
</organism>
<evidence type="ECO:0000313" key="1">
    <source>
        <dbReference type="EMBL" id="JAE01306.1"/>
    </source>
</evidence>
<sequence>MRFGEPQQALSYYAPKLLFS</sequence>
<accession>A0A0A9ETT8</accession>
<reference evidence="1" key="2">
    <citation type="journal article" date="2015" name="Data Brief">
        <title>Shoot transcriptome of the giant reed, Arundo donax.</title>
        <authorList>
            <person name="Barrero R.A."/>
            <person name="Guerrero F.D."/>
            <person name="Moolhuijzen P."/>
            <person name="Goolsby J.A."/>
            <person name="Tidwell J."/>
            <person name="Bellgard S.E."/>
            <person name="Bellgard M.I."/>
        </authorList>
    </citation>
    <scope>NUCLEOTIDE SEQUENCE</scope>
    <source>
        <tissue evidence="1">Shoot tissue taken approximately 20 cm above the soil surface</tissue>
    </source>
</reference>
<protein>
    <submittedName>
        <fullName evidence="1">Uncharacterized protein</fullName>
    </submittedName>
</protein>
<dbReference type="AlphaFoldDB" id="A0A0A9ETT8"/>